<organism evidence="2 3">
    <name type="scientific">Histophilus somni</name>
    <name type="common">Haemophilus somnus</name>
    <dbReference type="NCBI Taxonomy" id="731"/>
    <lineage>
        <taxon>Bacteria</taxon>
        <taxon>Pseudomonadati</taxon>
        <taxon>Pseudomonadota</taxon>
        <taxon>Gammaproteobacteria</taxon>
        <taxon>Pasteurellales</taxon>
        <taxon>Pasteurellaceae</taxon>
        <taxon>Histophilus</taxon>
    </lineage>
</organism>
<gene>
    <name evidence="2" type="ORF">E2R48_10585</name>
</gene>
<accession>A0AAX2S0T2</accession>
<feature type="transmembrane region" description="Helical" evidence="1">
    <location>
        <begin position="108"/>
        <end position="128"/>
    </location>
</feature>
<dbReference type="Proteomes" id="UP000297565">
    <property type="component" value="Unassembled WGS sequence"/>
</dbReference>
<dbReference type="AlphaFoldDB" id="A0AAX2S0T2"/>
<feature type="transmembrane region" description="Helical" evidence="1">
    <location>
        <begin position="192"/>
        <end position="211"/>
    </location>
</feature>
<keyword evidence="1" id="KW-0812">Transmembrane</keyword>
<dbReference type="PANTHER" id="PTHR36111:SF2">
    <property type="entry name" value="INNER MEMBRANE PROTEIN"/>
    <property type="match status" value="1"/>
</dbReference>
<dbReference type="EMBL" id="SNRV01000070">
    <property type="protein sequence ID" value="TEW25864.1"/>
    <property type="molecule type" value="Genomic_DNA"/>
</dbReference>
<reference evidence="2 3" key="1">
    <citation type="submission" date="2019-03" db="EMBL/GenBank/DDBJ databases">
        <title>Horizontal Gene Transfer Machinery in Histophilus somni.</title>
        <authorList>
            <person name="Mostafa Nazari M."/>
            <person name="Liljebjelke K."/>
        </authorList>
    </citation>
    <scope>NUCLEOTIDE SEQUENCE [LARGE SCALE GENOMIC DNA]</scope>
    <source>
        <strain evidence="2 3">UOC-EPH-KLM-04</strain>
    </source>
</reference>
<keyword evidence="1" id="KW-0472">Membrane</keyword>
<sequence>MTVIGPYINSAAIFFGAVLGASLGGRVPEVLRTNLTLIFGLSSMSMGVVMIAKVAQMPAMIFPIVIGTLIGEIIRLENGINKLAMSTKIIIEKILPKPNKNNQSQDEFLAKFVALVIMFSFSGSGVFGSMNEGATGDMSILIIKSFLDFFTAVIFSTSLGFSVATIFVPQLILQLLLAYSAVLIKPYITPQMLADFSAVGGILMVATGFRICGIKMFRLGNMLPALFLAMPISALWTAFFLKL</sequence>
<dbReference type="PANTHER" id="PTHR36111">
    <property type="entry name" value="INNER MEMBRANE PROTEIN-RELATED"/>
    <property type="match status" value="1"/>
</dbReference>
<evidence type="ECO:0000313" key="2">
    <source>
        <dbReference type="EMBL" id="TEW25864.1"/>
    </source>
</evidence>
<feature type="transmembrane region" description="Helical" evidence="1">
    <location>
        <begin position="31"/>
        <end position="52"/>
    </location>
</feature>
<name>A0AAX2S0T2_HISSO</name>
<feature type="transmembrane region" description="Helical" evidence="1">
    <location>
        <begin position="149"/>
        <end position="172"/>
    </location>
</feature>
<comment type="caution">
    <text evidence="2">The sequence shown here is derived from an EMBL/GenBank/DDBJ whole genome shotgun (WGS) entry which is preliminary data.</text>
</comment>
<feature type="transmembrane region" description="Helical" evidence="1">
    <location>
        <begin position="7"/>
        <end position="25"/>
    </location>
</feature>
<protein>
    <submittedName>
        <fullName evidence="2">DUF554 domain-containing protein</fullName>
    </submittedName>
</protein>
<proteinExistence type="predicted"/>
<keyword evidence="1" id="KW-1133">Transmembrane helix</keyword>
<feature type="transmembrane region" description="Helical" evidence="1">
    <location>
        <begin position="223"/>
        <end position="241"/>
    </location>
</feature>
<evidence type="ECO:0000313" key="3">
    <source>
        <dbReference type="Proteomes" id="UP000297565"/>
    </source>
</evidence>
<dbReference type="InterPro" id="IPR007563">
    <property type="entry name" value="DUF554"/>
</dbReference>
<evidence type="ECO:0000256" key="1">
    <source>
        <dbReference type="SAM" id="Phobius"/>
    </source>
</evidence>
<dbReference type="Pfam" id="PF04474">
    <property type="entry name" value="DUF554"/>
    <property type="match status" value="1"/>
</dbReference>
<dbReference type="RefSeq" id="WP_132995759.1">
    <property type="nucleotide sequence ID" value="NZ_CP186878.1"/>
</dbReference>